<dbReference type="SMART" id="SM00014">
    <property type="entry name" value="acidPPc"/>
    <property type="match status" value="1"/>
</dbReference>
<feature type="transmembrane region" description="Helical" evidence="1">
    <location>
        <begin position="128"/>
        <end position="147"/>
    </location>
</feature>
<feature type="domain" description="Phosphatidic acid phosphatase type 2/haloperoxidase" evidence="2">
    <location>
        <begin position="85"/>
        <end position="201"/>
    </location>
</feature>
<dbReference type="PANTHER" id="PTHR14969:SF13">
    <property type="entry name" value="AT30094P"/>
    <property type="match status" value="1"/>
</dbReference>
<evidence type="ECO:0000259" key="2">
    <source>
        <dbReference type="SMART" id="SM00014"/>
    </source>
</evidence>
<feature type="transmembrane region" description="Helical" evidence="1">
    <location>
        <begin position="53"/>
        <end position="78"/>
    </location>
</feature>
<dbReference type="InterPro" id="IPR036938">
    <property type="entry name" value="PAP2/HPO_sf"/>
</dbReference>
<feature type="transmembrane region" description="Helical" evidence="1">
    <location>
        <begin position="90"/>
        <end position="108"/>
    </location>
</feature>
<dbReference type="STRING" id="1344003.SAMN05445060_2646"/>
<dbReference type="EMBL" id="FTNT01000007">
    <property type="protein sequence ID" value="SIS09426.1"/>
    <property type="molecule type" value="Genomic_DNA"/>
</dbReference>
<dbReference type="AlphaFoldDB" id="A0A1N7GA97"/>
<name>A0A1N7GA97_9NOCA</name>
<feature type="transmembrane region" description="Helical" evidence="1">
    <location>
        <begin position="159"/>
        <end position="180"/>
    </location>
</feature>
<feature type="transmembrane region" description="Helical" evidence="1">
    <location>
        <begin position="186"/>
        <end position="204"/>
    </location>
</feature>
<evidence type="ECO:0000313" key="4">
    <source>
        <dbReference type="Proteomes" id="UP000186218"/>
    </source>
</evidence>
<dbReference type="InterPro" id="IPR000326">
    <property type="entry name" value="PAP2/HPO"/>
</dbReference>
<dbReference type="PANTHER" id="PTHR14969">
    <property type="entry name" value="SPHINGOSINE-1-PHOSPHATE PHOSPHOHYDROLASE"/>
    <property type="match status" value="1"/>
</dbReference>
<reference evidence="3 4" key="1">
    <citation type="submission" date="2017-01" db="EMBL/GenBank/DDBJ databases">
        <authorList>
            <person name="Mah S.A."/>
            <person name="Swanson W.J."/>
            <person name="Moy G.W."/>
            <person name="Vacquier V.D."/>
        </authorList>
    </citation>
    <scope>NUCLEOTIDE SEQUENCE [LARGE SCALE GENOMIC DNA]</scope>
    <source>
        <strain evidence="3 4">CPCC 203464</strain>
    </source>
</reference>
<sequence length="224" mass="23441">MCGHRTPIQLAVTLGGFVCLLGMTLSSHPAPDGIDGMVLDWIDHHRLAWVTSAMAALTIAFGPIWVTGWTALAAAVLFTVDRTVVRPATVVLGVALAGAGWEIAKVTVARPRPPAGQQLSAIETGLSYPSGHVTGTTALVMTLAVVVTAQVRAPWVRRVVIAVATAVATLSAITRLYLGMHWASDVVAGMALGVAVATLAPPVVKNSLRQLEPRLPAGLRNRVR</sequence>
<organism evidence="3 4">
    <name type="scientific">Williamsia sterculiae</name>
    <dbReference type="NCBI Taxonomy" id="1344003"/>
    <lineage>
        <taxon>Bacteria</taxon>
        <taxon>Bacillati</taxon>
        <taxon>Actinomycetota</taxon>
        <taxon>Actinomycetes</taxon>
        <taxon>Mycobacteriales</taxon>
        <taxon>Nocardiaceae</taxon>
        <taxon>Williamsia</taxon>
    </lineage>
</organism>
<protein>
    <submittedName>
        <fullName evidence="3">Undecaprenyl-diphosphatase</fullName>
    </submittedName>
</protein>
<accession>A0A1N7GA97</accession>
<dbReference type="Proteomes" id="UP000186218">
    <property type="component" value="Unassembled WGS sequence"/>
</dbReference>
<keyword evidence="1" id="KW-0812">Transmembrane</keyword>
<dbReference type="SUPFAM" id="SSF48317">
    <property type="entry name" value="Acid phosphatase/Vanadium-dependent haloperoxidase"/>
    <property type="match status" value="1"/>
</dbReference>
<proteinExistence type="predicted"/>
<gene>
    <name evidence="3" type="ORF">SAMN05445060_2646</name>
</gene>
<evidence type="ECO:0000313" key="3">
    <source>
        <dbReference type="EMBL" id="SIS09426.1"/>
    </source>
</evidence>
<keyword evidence="4" id="KW-1185">Reference proteome</keyword>
<evidence type="ECO:0000256" key="1">
    <source>
        <dbReference type="SAM" id="Phobius"/>
    </source>
</evidence>
<dbReference type="Gene3D" id="1.20.144.10">
    <property type="entry name" value="Phosphatidic acid phosphatase type 2/haloperoxidase"/>
    <property type="match status" value="1"/>
</dbReference>
<dbReference type="Pfam" id="PF01569">
    <property type="entry name" value="PAP2"/>
    <property type="match status" value="1"/>
</dbReference>
<keyword evidence="1" id="KW-1133">Transmembrane helix</keyword>
<keyword evidence="1" id="KW-0472">Membrane</keyword>
<dbReference type="CDD" id="cd03392">
    <property type="entry name" value="PAP2_like_2"/>
    <property type="match status" value="1"/>
</dbReference>